<dbReference type="AlphaFoldDB" id="A0A1H6M0J2"/>
<dbReference type="RefSeq" id="WP_068231394.1">
    <property type="nucleotide sequence ID" value="NZ_DASWWU010000011.1"/>
</dbReference>
<accession>A0A1H6M0J2</accession>
<dbReference type="Proteomes" id="UP000199371">
    <property type="component" value="Unassembled WGS sequence"/>
</dbReference>
<organism evidence="2 3">
    <name type="scientific">Rheinheimera pacifica</name>
    <dbReference type="NCBI Taxonomy" id="173990"/>
    <lineage>
        <taxon>Bacteria</taxon>
        <taxon>Pseudomonadati</taxon>
        <taxon>Pseudomonadota</taxon>
        <taxon>Gammaproteobacteria</taxon>
        <taxon>Chromatiales</taxon>
        <taxon>Chromatiaceae</taxon>
        <taxon>Rheinheimera</taxon>
    </lineage>
</organism>
<protein>
    <submittedName>
        <fullName evidence="2">Uncharacterized protein</fullName>
    </submittedName>
</protein>
<evidence type="ECO:0000256" key="1">
    <source>
        <dbReference type="SAM" id="Phobius"/>
    </source>
</evidence>
<proteinExistence type="predicted"/>
<gene>
    <name evidence="2" type="ORF">SAMN05660691_02337</name>
</gene>
<sequence>MENLSPLPEFSAKHYLLLVALLVVASSCAPALSWLFPSLAGTVWITLVPPLLGLYQLLLLFRNLGIVKLPGVACYSALLAPLSVLSFYQFVLH</sequence>
<dbReference type="EMBL" id="FNXF01000008">
    <property type="protein sequence ID" value="SEH94667.1"/>
    <property type="molecule type" value="Genomic_DNA"/>
</dbReference>
<keyword evidence="3" id="KW-1185">Reference proteome</keyword>
<keyword evidence="1" id="KW-0812">Transmembrane</keyword>
<evidence type="ECO:0000313" key="3">
    <source>
        <dbReference type="Proteomes" id="UP000199371"/>
    </source>
</evidence>
<reference evidence="3" key="1">
    <citation type="submission" date="2016-10" db="EMBL/GenBank/DDBJ databases">
        <authorList>
            <person name="Varghese N."/>
            <person name="Submissions S."/>
        </authorList>
    </citation>
    <scope>NUCLEOTIDE SEQUENCE [LARGE SCALE GENOMIC DNA]</scope>
    <source>
        <strain evidence="3">DSM 17616</strain>
    </source>
</reference>
<evidence type="ECO:0000313" key="2">
    <source>
        <dbReference type="EMBL" id="SEH94667.1"/>
    </source>
</evidence>
<feature type="transmembrane region" description="Helical" evidence="1">
    <location>
        <begin position="72"/>
        <end position="91"/>
    </location>
</feature>
<keyword evidence="1" id="KW-1133">Transmembrane helix</keyword>
<feature type="transmembrane region" description="Helical" evidence="1">
    <location>
        <begin position="15"/>
        <end position="36"/>
    </location>
</feature>
<feature type="transmembrane region" description="Helical" evidence="1">
    <location>
        <begin position="42"/>
        <end position="60"/>
    </location>
</feature>
<name>A0A1H6M0J2_9GAMM</name>
<keyword evidence="1" id="KW-0472">Membrane</keyword>
<dbReference type="STRING" id="173990.SAMN05660691_02337"/>